<dbReference type="Proteomes" id="UP001627154">
    <property type="component" value="Unassembled WGS sequence"/>
</dbReference>
<protein>
    <submittedName>
        <fullName evidence="2">Uncharacterized protein</fullName>
    </submittedName>
</protein>
<feature type="region of interest" description="Disordered" evidence="1">
    <location>
        <begin position="81"/>
        <end position="242"/>
    </location>
</feature>
<reference evidence="2 3" key="1">
    <citation type="journal article" date="2024" name="bioRxiv">
        <title>A reference genome for Trichogramma kaykai: A tiny desert-dwelling parasitoid wasp with competing sex-ratio distorters.</title>
        <authorList>
            <person name="Culotta J."/>
            <person name="Lindsey A.R."/>
        </authorList>
    </citation>
    <scope>NUCLEOTIDE SEQUENCE [LARGE SCALE GENOMIC DNA]</scope>
    <source>
        <strain evidence="2 3">KSX58</strain>
    </source>
</reference>
<keyword evidence="3" id="KW-1185">Reference proteome</keyword>
<comment type="caution">
    <text evidence="2">The sequence shown here is derived from an EMBL/GenBank/DDBJ whole genome shotgun (WGS) entry which is preliminary data.</text>
</comment>
<name>A0ABD2XL62_9HYME</name>
<feature type="compositionally biased region" description="Basic and acidic residues" evidence="1">
    <location>
        <begin position="102"/>
        <end position="111"/>
    </location>
</feature>
<dbReference type="AlphaFoldDB" id="A0ABD2XL62"/>
<feature type="compositionally biased region" description="Basic and acidic residues" evidence="1">
    <location>
        <begin position="180"/>
        <end position="191"/>
    </location>
</feature>
<feature type="compositionally biased region" description="Low complexity" evidence="1">
    <location>
        <begin position="232"/>
        <end position="242"/>
    </location>
</feature>
<organism evidence="2 3">
    <name type="scientific">Trichogramma kaykai</name>
    <dbReference type="NCBI Taxonomy" id="54128"/>
    <lineage>
        <taxon>Eukaryota</taxon>
        <taxon>Metazoa</taxon>
        <taxon>Ecdysozoa</taxon>
        <taxon>Arthropoda</taxon>
        <taxon>Hexapoda</taxon>
        <taxon>Insecta</taxon>
        <taxon>Pterygota</taxon>
        <taxon>Neoptera</taxon>
        <taxon>Endopterygota</taxon>
        <taxon>Hymenoptera</taxon>
        <taxon>Apocrita</taxon>
        <taxon>Proctotrupomorpha</taxon>
        <taxon>Chalcidoidea</taxon>
        <taxon>Trichogrammatidae</taxon>
        <taxon>Trichogramma</taxon>
    </lineage>
</organism>
<evidence type="ECO:0000313" key="2">
    <source>
        <dbReference type="EMBL" id="KAL3405508.1"/>
    </source>
</evidence>
<sequence>MSRKRKRQSSPCHVSYEIDTSKKAYDDIITFPNPDVSGSDASDFDTYWGDEISDLTYKKTTVRSEKSKEETGFFNISKKKKKVVKKSSSSKQQQQQQQPPAVKEKNVKIDGDENADDESSTRVSPVIESPIIGEVKPIDSVPPNITKESASKEDLDIVATVVLSDQQQQEQQQPPTLKDNNVKSDDERSAKDSPVIQSPRISESKSKEFVPSCTSKEGASEEDLDITATVVSSSQQEQQQEQ</sequence>
<evidence type="ECO:0000256" key="1">
    <source>
        <dbReference type="SAM" id="MobiDB-lite"/>
    </source>
</evidence>
<dbReference type="EMBL" id="JBJJXI010000020">
    <property type="protein sequence ID" value="KAL3405508.1"/>
    <property type="molecule type" value="Genomic_DNA"/>
</dbReference>
<accession>A0ABD2XL62</accession>
<evidence type="ECO:0000313" key="3">
    <source>
        <dbReference type="Proteomes" id="UP001627154"/>
    </source>
</evidence>
<gene>
    <name evidence="2" type="ORF">TKK_001899</name>
</gene>
<proteinExistence type="predicted"/>
<feature type="compositionally biased region" description="Low complexity" evidence="1">
    <location>
        <begin position="86"/>
        <end position="98"/>
    </location>
</feature>